<reference evidence="4" key="1">
    <citation type="journal article" date="2014" name="Int. J. Syst. Evol. Microbiol.">
        <title>Complete genome sequence of Corynebacterium casei LMG S-19264T (=DSM 44701T), isolated from a smear-ripened cheese.</title>
        <authorList>
            <consortium name="US DOE Joint Genome Institute (JGI-PGF)"/>
            <person name="Walter F."/>
            <person name="Albersmeier A."/>
            <person name="Kalinowski J."/>
            <person name="Ruckert C."/>
        </authorList>
    </citation>
    <scope>NUCLEOTIDE SEQUENCE</scope>
    <source>
        <strain evidence="4">KCTC 12113</strain>
    </source>
</reference>
<name>A0A918J376_9FLAO</name>
<dbReference type="InterPro" id="IPR001789">
    <property type="entry name" value="Sig_transdc_resp-reg_receiver"/>
</dbReference>
<accession>A0A918J376</accession>
<dbReference type="SMART" id="SM00448">
    <property type="entry name" value="REC"/>
    <property type="match status" value="1"/>
</dbReference>
<dbReference type="Pfam" id="PF00072">
    <property type="entry name" value="Response_reg"/>
    <property type="match status" value="1"/>
</dbReference>
<dbReference type="AlphaFoldDB" id="A0A918J376"/>
<protein>
    <recommendedName>
        <fullName evidence="3">Response regulatory domain-containing protein</fullName>
    </recommendedName>
</protein>
<keyword evidence="5" id="KW-1185">Reference proteome</keyword>
<dbReference type="Proteomes" id="UP000634668">
    <property type="component" value="Unassembled WGS sequence"/>
</dbReference>
<dbReference type="PROSITE" id="PS50110">
    <property type="entry name" value="RESPONSE_REGULATORY"/>
    <property type="match status" value="1"/>
</dbReference>
<organism evidence="4 5">
    <name type="scientific">Arenibacter certesii</name>
    <dbReference type="NCBI Taxonomy" id="228955"/>
    <lineage>
        <taxon>Bacteria</taxon>
        <taxon>Pseudomonadati</taxon>
        <taxon>Bacteroidota</taxon>
        <taxon>Flavobacteriia</taxon>
        <taxon>Flavobacteriales</taxon>
        <taxon>Flavobacteriaceae</taxon>
        <taxon>Arenibacter</taxon>
    </lineage>
</organism>
<evidence type="ECO:0000313" key="4">
    <source>
        <dbReference type="EMBL" id="GGW45443.1"/>
    </source>
</evidence>
<proteinExistence type="predicted"/>
<comment type="caution">
    <text evidence="4">The sequence shown here is derived from an EMBL/GenBank/DDBJ whole genome shotgun (WGS) entry which is preliminary data.</text>
</comment>
<evidence type="ECO:0000259" key="3">
    <source>
        <dbReference type="PROSITE" id="PS50110"/>
    </source>
</evidence>
<dbReference type="EMBL" id="BMWP01000027">
    <property type="protein sequence ID" value="GGW45443.1"/>
    <property type="molecule type" value="Genomic_DNA"/>
</dbReference>
<dbReference type="GO" id="GO:0000160">
    <property type="term" value="P:phosphorelay signal transduction system"/>
    <property type="evidence" value="ECO:0007669"/>
    <property type="project" value="InterPro"/>
</dbReference>
<dbReference type="SUPFAM" id="SSF52172">
    <property type="entry name" value="CheY-like"/>
    <property type="match status" value="1"/>
</dbReference>
<feature type="modified residue" description="4-aspartylphosphate" evidence="2">
    <location>
        <position position="43"/>
    </location>
</feature>
<evidence type="ECO:0000256" key="2">
    <source>
        <dbReference type="PROSITE-ProRule" id="PRU00169"/>
    </source>
</evidence>
<gene>
    <name evidence="4" type="ORF">GCM10007383_32290</name>
</gene>
<dbReference type="PANTHER" id="PTHR44591:SF3">
    <property type="entry name" value="RESPONSE REGULATORY DOMAIN-CONTAINING PROTEIN"/>
    <property type="match status" value="1"/>
</dbReference>
<dbReference type="PANTHER" id="PTHR44591">
    <property type="entry name" value="STRESS RESPONSE REGULATOR PROTEIN 1"/>
    <property type="match status" value="1"/>
</dbReference>
<feature type="domain" description="Response regulatory" evidence="3">
    <location>
        <begin position="1"/>
        <end position="110"/>
    </location>
</feature>
<reference evidence="4" key="2">
    <citation type="submission" date="2020-09" db="EMBL/GenBank/DDBJ databases">
        <authorList>
            <person name="Sun Q."/>
            <person name="Kim S."/>
        </authorList>
    </citation>
    <scope>NUCLEOTIDE SEQUENCE</scope>
    <source>
        <strain evidence="4">KCTC 12113</strain>
    </source>
</reference>
<dbReference type="Gene3D" id="3.40.50.2300">
    <property type="match status" value="1"/>
</dbReference>
<evidence type="ECO:0000256" key="1">
    <source>
        <dbReference type="ARBA" id="ARBA00022553"/>
    </source>
</evidence>
<keyword evidence="1 2" id="KW-0597">Phosphoprotein</keyword>
<dbReference type="InterPro" id="IPR050595">
    <property type="entry name" value="Bact_response_regulator"/>
</dbReference>
<evidence type="ECO:0000313" key="5">
    <source>
        <dbReference type="Proteomes" id="UP000634668"/>
    </source>
</evidence>
<sequence length="129" mass="14864">MLFLEAIDEILLETETKTFDNGVDLMAKLLENDAPLPDLIFLDLNMPLMTGEECLVDIRNEPRLAEIPIIIYSGYMDYDKINLLRKKGANKYLQKPSSFKSLQGLIEQGILSIYKSEFEQAYIIKEDRD</sequence>
<dbReference type="InterPro" id="IPR011006">
    <property type="entry name" value="CheY-like_superfamily"/>
</dbReference>